<keyword evidence="12" id="KW-1185">Reference proteome</keyword>
<comment type="subcellular location">
    <subcellularLocation>
        <location evidence="1">Cell membrane</location>
        <topology evidence="1">Multi-pass membrane protein</topology>
    </subcellularLocation>
</comment>
<feature type="domain" description="ABC transporter" evidence="9">
    <location>
        <begin position="335"/>
        <end position="550"/>
    </location>
</feature>
<dbReference type="PANTHER" id="PTHR24221:SF654">
    <property type="entry name" value="ATP-BINDING CASSETTE SUB-FAMILY B MEMBER 6"/>
    <property type="match status" value="1"/>
</dbReference>
<dbReference type="GO" id="GO:0005524">
    <property type="term" value="F:ATP binding"/>
    <property type="evidence" value="ECO:0007669"/>
    <property type="project" value="UniProtKB-KW"/>
</dbReference>
<feature type="transmembrane region" description="Helical" evidence="8">
    <location>
        <begin position="7"/>
        <end position="33"/>
    </location>
</feature>
<organism evidence="11 12">
    <name type="scientific">Variovorax dokdonensis</name>
    <dbReference type="NCBI Taxonomy" id="344883"/>
    <lineage>
        <taxon>Bacteria</taxon>
        <taxon>Pseudomonadati</taxon>
        <taxon>Pseudomonadota</taxon>
        <taxon>Betaproteobacteria</taxon>
        <taxon>Burkholderiales</taxon>
        <taxon>Comamonadaceae</taxon>
        <taxon>Variovorax</taxon>
    </lineage>
</organism>
<sequence length="553" mass="57649">MQSQPGLLALGAALSALTVLMGMALLGVAGWFITATALAGLQAASALAFDVFAPSAAIRLLAVGRTASRYGERLVTHDATLAVSAALRERLFLGLATPLSARRLLARPARALHRLTGDVDALESLYLRGVVPGLAALGAAMLMGIVAGFFDAWLGACLAVALLVGGWGIAVATGMKAMRPSMARGLRLERLRSSTVDLVAGQAELLMAGRLQSQCDRLVRVDQRMGLSEGALHRLETRAGLAYGALGSLLLAGVLLAAAWLAESKAIEAPMAALLLLLALGAVEPFAAMRRGAVELGRSLLAVRRIAPSLEDGQYDGHAATVPMPAPATGSAVVLQGLSISYPGSGLPAIRAVDLQVHVGERVALIGASGSGKSTLLNAIAGELKPSLGSAQALPASWLTQRTELFSDSLRDNLLLAAPASDDARLWSALESAGLAGQVCAMADGLDTPLGEGGLGLSGGQSRRLALARLLLRDSPLWLLDEPTEGMDTRAAHDVLSRMKERLGERTLVLATHLRREAELADRLLRIEHGRLTEEAARGTPAFDAMLRTLRPD</sequence>
<feature type="transmembrane region" description="Helical" evidence="8">
    <location>
        <begin position="152"/>
        <end position="174"/>
    </location>
</feature>
<proteinExistence type="predicted"/>
<evidence type="ECO:0000256" key="6">
    <source>
        <dbReference type="ARBA" id="ARBA00022989"/>
    </source>
</evidence>
<feature type="transmembrane region" description="Helical" evidence="8">
    <location>
        <begin position="267"/>
        <end position="288"/>
    </location>
</feature>
<dbReference type="InterPro" id="IPR039421">
    <property type="entry name" value="Type_1_exporter"/>
</dbReference>
<evidence type="ECO:0000313" key="11">
    <source>
        <dbReference type="EMBL" id="MDM0046110.1"/>
    </source>
</evidence>
<dbReference type="Gene3D" id="3.40.50.300">
    <property type="entry name" value="P-loop containing nucleotide triphosphate hydrolases"/>
    <property type="match status" value="1"/>
</dbReference>
<keyword evidence="7 8" id="KW-0472">Membrane</keyword>
<dbReference type="SUPFAM" id="SSF90123">
    <property type="entry name" value="ABC transporter transmembrane region"/>
    <property type="match status" value="1"/>
</dbReference>
<dbReference type="SUPFAM" id="SSF52540">
    <property type="entry name" value="P-loop containing nucleoside triphosphate hydrolases"/>
    <property type="match status" value="1"/>
</dbReference>
<accession>A0ABT7NDT0</accession>
<dbReference type="InterPro" id="IPR027417">
    <property type="entry name" value="P-loop_NTPase"/>
</dbReference>
<keyword evidence="3 8" id="KW-0812">Transmembrane</keyword>
<evidence type="ECO:0000256" key="2">
    <source>
        <dbReference type="ARBA" id="ARBA00022475"/>
    </source>
</evidence>
<dbReference type="InterPro" id="IPR003439">
    <property type="entry name" value="ABC_transporter-like_ATP-bd"/>
</dbReference>
<evidence type="ECO:0000256" key="3">
    <source>
        <dbReference type="ARBA" id="ARBA00022692"/>
    </source>
</evidence>
<dbReference type="PROSITE" id="PS00211">
    <property type="entry name" value="ABC_TRANSPORTER_1"/>
    <property type="match status" value="1"/>
</dbReference>
<dbReference type="InterPro" id="IPR003593">
    <property type="entry name" value="AAA+_ATPase"/>
</dbReference>
<evidence type="ECO:0000259" key="10">
    <source>
        <dbReference type="PROSITE" id="PS50929"/>
    </source>
</evidence>
<dbReference type="EMBL" id="JASZYV010000003">
    <property type="protein sequence ID" value="MDM0046110.1"/>
    <property type="molecule type" value="Genomic_DNA"/>
</dbReference>
<protein>
    <submittedName>
        <fullName evidence="11">ATP-binding cassette domain-containing protein</fullName>
    </submittedName>
</protein>
<gene>
    <name evidence="11" type="ORF">QTH91_16590</name>
</gene>
<keyword evidence="4" id="KW-0547">Nucleotide-binding</keyword>
<comment type="caution">
    <text evidence="11">The sequence shown here is derived from an EMBL/GenBank/DDBJ whole genome shotgun (WGS) entry which is preliminary data.</text>
</comment>
<keyword evidence="2" id="KW-1003">Cell membrane</keyword>
<reference evidence="11" key="1">
    <citation type="submission" date="2023-06" db="EMBL/GenBank/DDBJ databases">
        <authorList>
            <person name="Jiang Y."/>
            <person name="Liu Q."/>
        </authorList>
    </citation>
    <scope>NUCLEOTIDE SEQUENCE</scope>
    <source>
        <strain evidence="11">CGMCC 1.12089</strain>
    </source>
</reference>
<dbReference type="Pfam" id="PF00005">
    <property type="entry name" value="ABC_tran"/>
    <property type="match status" value="1"/>
</dbReference>
<evidence type="ECO:0000313" key="12">
    <source>
        <dbReference type="Proteomes" id="UP001174908"/>
    </source>
</evidence>
<evidence type="ECO:0000256" key="1">
    <source>
        <dbReference type="ARBA" id="ARBA00004651"/>
    </source>
</evidence>
<feature type="transmembrane region" description="Helical" evidence="8">
    <location>
        <begin position="39"/>
        <end position="62"/>
    </location>
</feature>
<evidence type="ECO:0000259" key="9">
    <source>
        <dbReference type="PROSITE" id="PS50893"/>
    </source>
</evidence>
<feature type="transmembrane region" description="Helical" evidence="8">
    <location>
        <begin position="125"/>
        <end position="146"/>
    </location>
</feature>
<evidence type="ECO:0000256" key="5">
    <source>
        <dbReference type="ARBA" id="ARBA00022840"/>
    </source>
</evidence>
<dbReference type="PANTHER" id="PTHR24221">
    <property type="entry name" value="ATP-BINDING CASSETTE SUB-FAMILY B"/>
    <property type="match status" value="1"/>
</dbReference>
<dbReference type="InterPro" id="IPR017871">
    <property type="entry name" value="ABC_transporter-like_CS"/>
</dbReference>
<keyword evidence="6 8" id="KW-1133">Transmembrane helix</keyword>
<dbReference type="PROSITE" id="PS50893">
    <property type="entry name" value="ABC_TRANSPORTER_2"/>
    <property type="match status" value="1"/>
</dbReference>
<evidence type="ECO:0000256" key="7">
    <source>
        <dbReference type="ARBA" id="ARBA00023136"/>
    </source>
</evidence>
<keyword evidence="5 11" id="KW-0067">ATP-binding</keyword>
<dbReference type="SMART" id="SM00382">
    <property type="entry name" value="AAA"/>
    <property type="match status" value="1"/>
</dbReference>
<dbReference type="Gene3D" id="1.20.1560.10">
    <property type="entry name" value="ABC transporter type 1, transmembrane domain"/>
    <property type="match status" value="1"/>
</dbReference>
<name>A0ABT7NDT0_9BURK</name>
<feature type="transmembrane region" description="Helical" evidence="8">
    <location>
        <begin position="241"/>
        <end position="261"/>
    </location>
</feature>
<feature type="domain" description="ABC transmembrane type-1" evidence="10">
    <location>
        <begin position="9"/>
        <end position="298"/>
    </location>
</feature>
<dbReference type="InterPro" id="IPR011527">
    <property type="entry name" value="ABC1_TM_dom"/>
</dbReference>
<dbReference type="Proteomes" id="UP001174908">
    <property type="component" value="Unassembled WGS sequence"/>
</dbReference>
<evidence type="ECO:0000256" key="8">
    <source>
        <dbReference type="SAM" id="Phobius"/>
    </source>
</evidence>
<dbReference type="PROSITE" id="PS50929">
    <property type="entry name" value="ABC_TM1F"/>
    <property type="match status" value="1"/>
</dbReference>
<evidence type="ECO:0000256" key="4">
    <source>
        <dbReference type="ARBA" id="ARBA00022741"/>
    </source>
</evidence>
<dbReference type="InterPro" id="IPR036640">
    <property type="entry name" value="ABC1_TM_sf"/>
</dbReference>